<dbReference type="Proteomes" id="UP000316199">
    <property type="component" value="Unassembled WGS sequence"/>
</dbReference>
<evidence type="ECO:0000256" key="3">
    <source>
        <dbReference type="ARBA" id="ARBA00023239"/>
    </source>
</evidence>
<keyword evidence="2" id="KW-0963">Cytoplasm</keyword>
<sequence length="304" mass="32763">MDIKDWSGLIAATFTPMQNNGELNISAIPSIVSQLLKEGAAGLYVCGGTGEGISLTNDERMAVAEAYISAANGKVPVFIHVGQDSLFAARELAKHAMEIGATGISAITPTYFKPTSTGALIDSLKVIVEGAPNLPFIYYHFPGKSTLQLNLNEFIEVASNELPSMYAIKFTDPKLHDLQSILHTSNHKIKVFFGTDEMLLAGLAVGASGAIGSTYNFALPLYSKLIEAWQNNDLAKAKYLQNLSVTLVNTFAPFGGIEGQKAIMSMVGMECGPTRLPLNRLTASAVEELRLKLEDIGFFEWGRP</sequence>
<dbReference type="GO" id="GO:0016829">
    <property type="term" value="F:lyase activity"/>
    <property type="evidence" value="ECO:0007669"/>
    <property type="project" value="UniProtKB-KW"/>
</dbReference>
<evidence type="ECO:0000256" key="5">
    <source>
        <dbReference type="PIRNR" id="PIRNR001365"/>
    </source>
</evidence>
<evidence type="ECO:0000313" key="8">
    <source>
        <dbReference type="EMBL" id="RZO77323.1"/>
    </source>
</evidence>
<keyword evidence="3 5" id="KW-0456">Lyase</keyword>
<evidence type="ECO:0000256" key="6">
    <source>
        <dbReference type="PIRSR" id="PIRSR001365-1"/>
    </source>
</evidence>
<protein>
    <submittedName>
        <fullName evidence="8">N-acetylneuraminate lyase</fullName>
    </submittedName>
</protein>
<dbReference type="SUPFAM" id="SSF51569">
    <property type="entry name" value="Aldolase"/>
    <property type="match status" value="1"/>
</dbReference>
<dbReference type="PANTHER" id="PTHR12128">
    <property type="entry name" value="DIHYDRODIPICOLINATE SYNTHASE"/>
    <property type="match status" value="1"/>
</dbReference>
<comment type="subcellular location">
    <subcellularLocation>
        <location evidence="1">Cytoplasm</location>
    </subcellularLocation>
</comment>
<gene>
    <name evidence="8" type="ORF">EVA68_01670</name>
</gene>
<feature type="active site" description="Proton donor/acceptor" evidence="6">
    <location>
        <position position="139"/>
    </location>
</feature>
<feature type="binding site" evidence="7">
    <location>
        <position position="211"/>
    </location>
    <ligand>
        <name>pyruvate</name>
        <dbReference type="ChEBI" id="CHEBI:15361"/>
    </ligand>
</feature>
<dbReference type="PIRSF" id="PIRSF001365">
    <property type="entry name" value="DHDPS"/>
    <property type="match status" value="1"/>
</dbReference>
<organism evidence="8 9">
    <name type="scientific">OM182 bacterium</name>
    <dbReference type="NCBI Taxonomy" id="2510334"/>
    <lineage>
        <taxon>Bacteria</taxon>
        <taxon>Pseudomonadati</taxon>
        <taxon>Pseudomonadota</taxon>
        <taxon>Gammaproteobacteria</taxon>
        <taxon>OMG group</taxon>
        <taxon>OM182 clade</taxon>
    </lineage>
</organism>
<dbReference type="Pfam" id="PF00701">
    <property type="entry name" value="DHDPS"/>
    <property type="match status" value="1"/>
</dbReference>
<feature type="binding site" evidence="7">
    <location>
        <position position="49"/>
    </location>
    <ligand>
        <name>pyruvate</name>
        <dbReference type="ChEBI" id="CHEBI:15361"/>
    </ligand>
</feature>
<accession>A0A520S4E0</accession>
<dbReference type="AlphaFoldDB" id="A0A520S4E0"/>
<dbReference type="EMBL" id="SHAG01000003">
    <property type="protein sequence ID" value="RZO77323.1"/>
    <property type="molecule type" value="Genomic_DNA"/>
</dbReference>
<evidence type="ECO:0000256" key="1">
    <source>
        <dbReference type="ARBA" id="ARBA00004496"/>
    </source>
</evidence>
<evidence type="ECO:0000256" key="7">
    <source>
        <dbReference type="PIRSR" id="PIRSR001365-2"/>
    </source>
</evidence>
<comment type="similarity">
    <text evidence="5">Belongs to the DapA family.</text>
</comment>
<reference evidence="8 9" key="1">
    <citation type="submission" date="2019-02" db="EMBL/GenBank/DDBJ databases">
        <title>Prokaryotic population dynamics and viral predation in marine succession experiment using metagenomics: the confinement effect.</title>
        <authorList>
            <person name="Haro-Moreno J.M."/>
            <person name="Rodriguez-Valera F."/>
            <person name="Lopez-Perez M."/>
        </authorList>
    </citation>
    <scope>NUCLEOTIDE SEQUENCE [LARGE SCALE GENOMIC DNA]</scope>
    <source>
        <strain evidence="8">MED-G157</strain>
    </source>
</reference>
<dbReference type="SMART" id="SM01130">
    <property type="entry name" value="DHDPS"/>
    <property type="match status" value="1"/>
</dbReference>
<dbReference type="InterPro" id="IPR002220">
    <property type="entry name" value="DapA-like"/>
</dbReference>
<dbReference type="PANTHER" id="PTHR12128:SF21">
    <property type="entry name" value="N-ACETYLNEURAMINATE LYASE"/>
    <property type="match status" value="1"/>
</dbReference>
<evidence type="ECO:0000256" key="4">
    <source>
        <dbReference type="ARBA" id="ARBA00023277"/>
    </source>
</evidence>
<dbReference type="GO" id="GO:0005737">
    <property type="term" value="C:cytoplasm"/>
    <property type="evidence" value="ECO:0007669"/>
    <property type="project" value="UniProtKB-SubCell"/>
</dbReference>
<dbReference type="InterPro" id="IPR013785">
    <property type="entry name" value="Aldolase_TIM"/>
</dbReference>
<name>A0A520S4E0_9GAMM</name>
<dbReference type="Gene3D" id="3.20.20.70">
    <property type="entry name" value="Aldolase class I"/>
    <property type="match status" value="1"/>
</dbReference>
<comment type="caution">
    <text evidence="8">The sequence shown here is derived from an EMBL/GenBank/DDBJ whole genome shotgun (WGS) entry which is preliminary data.</text>
</comment>
<dbReference type="PRINTS" id="PR00146">
    <property type="entry name" value="DHPICSNTHASE"/>
</dbReference>
<keyword evidence="4" id="KW-0119">Carbohydrate metabolism</keyword>
<evidence type="ECO:0000256" key="2">
    <source>
        <dbReference type="ARBA" id="ARBA00022490"/>
    </source>
</evidence>
<feature type="active site" description="Schiff-base intermediate with substrate" evidence="6">
    <location>
        <position position="169"/>
    </location>
</feature>
<evidence type="ECO:0000313" key="9">
    <source>
        <dbReference type="Proteomes" id="UP000316199"/>
    </source>
</evidence>
<proteinExistence type="inferred from homology"/>